<evidence type="ECO:0000256" key="6">
    <source>
        <dbReference type="PIRSR" id="PIRSR602401-1"/>
    </source>
</evidence>
<dbReference type="OrthoDB" id="1470350at2759"/>
<gene>
    <name evidence="7" type="ORF">SEPMUDRAFT_150330</name>
</gene>
<keyword evidence="3" id="KW-0560">Oxidoreductase</keyword>
<comment type="similarity">
    <text evidence="1">Belongs to the cytochrome P450 family.</text>
</comment>
<evidence type="ECO:0000256" key="3">
    <source>
        <dbReference type="ARBA" id="ARBA00023002"/>
    </source>
</evidence>
<keyword evidence="8" id="KW-1185">Reference proteome</keyword>
<keyword evidence="4 6" id="KW-0408">Iron</keyword>
<dbReference type="AlphaFoldDB" id="M3AXC7"/>
<keyword evidence="2 6" id="KW-0479">Metal-binding</keyword>
<keyword evidence="6" id="KW-0349">Heme</keyword>
<sequence length="549" mass="63048">MAWISEDVARQKLLVFGLLACLIVFAVTKIEKVVRERKLLPLPPMPPGFPLVGNLPQLQKAGKTREEHLLFQRWAEEYGPLYRVKIGLFTQYMVNTDLAVKEIFDKSARQSADRPPTIVSRDHISNGLSLLTLDSSSPRWKLQRKVTWSNVGSIARANEGLPYLNFETLKFLHEVVSDPKLQTSSNALWGAVKRYTYSNFATQMFGLEIPKLSDPCIEYIHETAEAQVLGTIPGYYVVDILPFLNRLPMFLKPWERNGRERFRRDMRWITEKMHRVQAMSDKERALIKDSLMCKIVEDEKHLGFDTKEEGAYVCMQLTIAGSDTSQASLWCFLEAMMRFPEVQEKAYKLLDEAMGDRIPVFEDHERVPYIRCMVKETLRWRPPVSLGQPHCTSADITFEGMRIPKGSFLHLNAWAVQHNPDRHQDPERFWPERYLNDPTSTMESLNNPDATKRDHFAFGAGRRVCSGYNVAERSLTVAIMRILWTFEVKIAPHAKLPLDTRDWSGLFPGTPGEDMPVMLVPRKHKVPIIQKEFAAAQADRALFQSLDGK</sequence>
<dbReference type="InterPro" id="IPR001128">
    <property type="entry name" value="Cyt_P450"/>
</dbReference>
<evidence type="ECO:0000313" key="7">
    <source>
        <dbReference type="EMBL" id="EMF11385.1"/>
    </source>
</evidence>
<dbReference type="Gene3D" id="1.10.630.10">
    <property type="entry name" value="Cytochrome P450"/>
    <property type="match status" value="1"/>
</dbReference>
<evidence type="ECO:0000256" key="5">
    <source>
        <dbReference type="ARBA" id="ARBA00023033"/>
    </source>
</evidence>
<dbReference type="Pfam" id="PF00067">
    <property type="entry name" value="p450"/>
    <property type="match status" value="1"/>
</dbReference>
<dbReference type="InterPro" id="IPR036396">
    <property type="entry name" value="Cyt_P450_sf"/>
</dbReference>
<dbReference type="GO" id="GO:0005506">
    <property type="term" value="F:iron ion binding"/>
    <property type="evidence" value="ECO:0007669"/>
    <property type="project" value="InterPro"/>
</dbReference>
<dbReference type="OMA" id="ERVPYIR"/>
<organism evidence="7 8">
    <name type="scientific">Sphaerulina musiva (strain SO2202)</name>
    <name type="common">Poplar stem canker fungus</name>
    <name type="synonym">Septoria musiva</name>
    <dbReference type="NCBI Taxonomy" id="692275"/>
    <lineage>
        <taxon>Eukaryota</taxon>
        <taxon>Fungi</taxon>
        <taxon>Dikarya</taxon>
        <taxon>Ascomycota</taxon>
        <taxon>Pezizomycotina</taxon>
        <taxon>Dothideomycetes</taxon>
        <taxon>Dothideomycetidae</taxon>
        <taxon>Mycosphaerellales</taxon>
        <taxon>Mycosphaerellaceae</taxon>
        <taxon>Sphaerulina</taxon>
    </lineage>
</organism>
<dbReference type="SUPFAM" id="SSF48264">
    <property type="entry name" value="Cytochrome P450"/>
    <property type="match status" value="1"/>
</dbReference>
<dbReference type="GeneID" id="27903233"/>
<name>M3AXC7_SPHMS</name>
<protein>
    <submittedName>
        <fullName evidence="7">Cytochrome P450</fullName>
    </submittedName>
</protein>
<dbReference type="RefSeq" id="XP_016759506.1">
    <property type="nucleotide sequence ID" value="XM_016906096.1"/>
</dbReference>
<dbReference type="InterPro" id="IPR002401">
    <property type="entry name" value="Cyt_P450_E_grp-I"/>
</dbReference>
<dbReference type="EMBL" id="KB456266">
    <property type="protein sequence ID" value="EMF11385.1"/>
    <property type="molecule type" value="Genomic_DNA"/>
</dbReference>
<reference evidence="7 8" key="1">
    <citation type="journal article" date="2012" name="PLoS Pathog.">
        <title>Diverse lifestyles and strategies of plant pathogenesis encoded in the genomes of eighteen Dothideomycetes fungi.</title>
        <authorList>
            <person name="Ohm R.A."/>
            <person name="Feau N."/>
            <person name="Henrissat B."/>
            <person name="Schoch C.L."/>
            <person name="Horwitz B.A."/>
            <person name="Barry K.W."/>
            <person name="Condon B.J."/>
            <person name="Copeland A.C."/>
            <person name="Dhillon B."/>
            <person name="Glaser F."/>
            <person name="Hesse C.N."/>
            <person name="Kosti I."/>
            <person name="LaButti K."/>
            <person name="Lindquist E.A."/>
            <person name="Lucas S."/>
            <person name="Salamov A.A."/>
            <person name="Bradshaw R.E."/>
            <person name="Ciuffetti L."/>
            <person name="Hamelin R.C."/>
            <person name="Kema G.H.J."/>
            <person name="Lawrence C."/>
            <person name="Scott J.A."/>
            <person name="Spatafora J.W."/>
            <person name="Turgeon B.G."/>
            <person name="de Wit P.J.G.M."/>
            <person name="Zhong S."/>
            <person name="Goodwin S.B."/>
            <person name="Grigoriev I.V."/>
        </authorList>
    </citation>
    <scope>NUCLEOTIDE SEQUENCE [LARGE SCALE GENOMIC DNA]</scope>
    <source>
        <strain evidence="7 8">SO2202</strain>
    </source>
</reference>
<dbReference type="GO" id="GO:0016705">
    <property type="term" value="F:oxidoreductase activity, acting on paired donors, with incorporation or reduction of molecular oxygen"/>
    <property type="evidence" value="ECO:0007669"/>
    <property type="project" value="InterPro"/>
</dbReference>
<dbReference type="GO" id="GO:0020037">
    <property type="term" value="F:heme binding"/>
    <property type="evidence" value="ECO:0007669"/>
    <property type="project" value="InterPro"/>
</dbReference>
<evidence type="ECO:0000256" key="4">
    <source>
        <dbReference type="ARBA" id="ARBA00023004"/>
    </source>
</evidence>
<dbReference type="InterPro" id="IPR050364">
    <property type="entry name" value="Cytochrome_P450_fung"/>
</dbReference>
<keyword evidence="5" id="KW-0503">Monooxygenase</keyword>
<dbReference type="HOGENOM" id="CLU_001570_2_1_1"/>
<accession>M3AXC7</accession>
<dbReference type="eggNOG" id="KOG0156">
    <property type="taxonomic scope" value="Eukaryota"/>
</dbReference>
<dbReference type="PRINTS" id="PR00463">
    <property type="entry name" value="EP450I"/>
</dbReference>
<dbReference type="PANTHER" id="PTHR46300:SF2">
    <property type="entry name" value="CYTOCHROME P450 MONOOXYGENASE ALNH-RELATED"/>
    <property type="match status" value="1"/>
</dbReference>
<feature type="binding site" description="axial binding residue" evidence="6">
    <location>
        <position position="465"/>
    </location>
    <ligand>
        <name>heme</name>
        <dbReference type="ChEBI" id="CHEBI:30413"/>
    </ligand>
    <ligandPart>
        <name>Fe</name>
        <dbReference type="ChEBI" id="CHEBI:18248"/>
    </ligandPart>
</feature>
<evidence type="ECO:0000256" key="2">
    <source>
        <dbReference type="ARBA" id="ARBA00022723"/>
    </source>
</evidence>
<proteinExistence type="inferred from homology"/>
<comment type="cofactor">
    <cofactor evidence="6">
        <name>heme</name>
        <dbReference type="ChEBI" id="CHEBI:30413"/>
    </cofactor>
</comment>
<evidence type="ECO:0000256" key="1">
    <source>
        <dbReference type="ARBA" id="ARBA00010617"/>
    </source>
</evidence>
<evidence type="ECO:0000313" key="8">
    <source>
        <dbReference type="Proteomes" id="UP000016931"/>
    </source>
</evidence>
<dbReference type="STRING" id="692275.M3AXC7"/>
<dbReference type="GO" id="GO:0004497">
    <property type="term" value="F:monooxygenase activity"/>
    <property type="evidence" value="ECO:0007669"/>
    <property type="project" value="UniProtKB-KW"/>
</dbReference>
<dbReference type="PANTHER" id="PTHR46300">
    <property type="entry name" value="P450, PUTATIVE (EUROFUNG)-RELATED-RELATED"/>
    <property type="match status" value="1"/>
</dbReference>
<dbReference type="Proteomes" id="UP000016931">
    <property type="component" value="Unassembled WGS sequence"/>
</dbReference>